<gene>
    <name evidence="2" type="ORF">EET67_05310</name>
</gene>
<comment type="caution">
    <text evidence="2">The sequence shown here is derived from an EMBL/GenBank/DDBJ whole genome shotgun (WGS) entry which is preliminary data.</text>
</comment>
<feature type="region of interest" description="Disordered" evidence="1">
    <location>
        <begin position="97"/>
        <end position="131"/>
    </location>
</feature>
<dbReference type="Proteomes" id="UP000281647">
    <property type="component" value="Unassembled WGS sequence"/>
</dbReference>
<dbReference type="EMBL" id="RKST01000003">
    <property type="protein sequence ID" value="RUM99054.1"/>
    <property type="molecule type" value="Genomic_DNA"/>
</dbReference>
<sequence>MAVDDITKLRPELLEKSPAELRRQRDEIDMALAELEREAEVKAKAALADEANRHIEAMLASAKFLHDNGILPPRLVDALSRNDGQFNPATFLRTVSAEQLVPRAARPTGEKKRRRVRDASGNLVPSKASQK</sequence>
<name>A0A432VA81_9HYPH</name>
<dbReference type="RefSeq" id="WP_128624557.1">
    <property type="nucleotide sequence ID" value="NZ_ML133508.1"/>
</dbReference>
<accession>A0A432VA81</accession>
<evidence type="ECO:0000313" key="3">
    <source>
        <dbReference type="Proteomes" id="UP000281647"/>
    </source>
</evidence>
<dbReference type="AlphaFoldDB" id="A0A432VA81"/>
<organism evidence="2 3">
    <name type="scientific">Borborobacter arsenicus</name>
    <dbReference type="NCBI Taxonomy" id="1851146"/>
    <lineage>
        <taxon>Bacteria</taxon>
        <taxon>Pseudomonadati</taxon>
        <taxon>Pseudomonadota</taxon>
        <taxon>Alphaproteobacteria</taxon>
        <taxon>Hyphomicrobiales</taxon>
        <taxon>Phyllobacteriaceae</taxon>
        <taxon>Borborobacter</taxon>
    </lineage>
</organism>
<reference evidence="2 3" key="1">
    <citation type="submission" date="2018-11" db="EMBL/GenBank/DDBJ databases">
        <title>Pseudaminobacter arsenicus sp. nov., an arsenic-resistant bacterium isolated from arsenic-rich aquifers.</title>
        <authorList>
            <person name="Mu Y."/>
        </authorList>
    </citation>
    <scope>NUCLEOTIDE SEQUENCE [LARGE SCALE GENOMIC DNA]</scope>
    <source>
        <strain evidence="2 3">CB3</strain>
    </source>
</reference>
<evidence type="ECO:0000313" key="2">
    <source>
        <dbReference type="EMBL" id="RUM99054.1"/>
    </source>
</evidence>
<proteinExistence type="predicted"/>
<protein>
    <submittedName>
        <fullName evidence="2">Uncharacterized protein</fullName>
    </submittedName>
</protein>
<dbReference type="OrthoDB" id="9976384at2"/>
<keyword evidence="3" id="KW-1185">Reference proteome</keyword>
<evidence type="ECO:0000256" key="1">
    <source>
        <dbReference type="SAM" id="MobiDB-lite"/>
    </source>
</evidence>